<proteinExistence type="predicted"/>
<keyword evidence="2" id="KW-1185">Reference proteome</keyword>
<gene>
    <name evidence="1" type="ORF">EKL98_13380</name>
</gene>
<evidence type="ECO:0000313" key="2">
    <source>
        <dbReference type="Proteomes" id="UP000280825"/>
    </source>
</evidence>
<organism evidence="1 2">
    <name type="scientific">Flavobacterium bomense</name>
    <dbReference type="NCBI Taxonomy" id="2497483"/>
    <lineage>
        <taxon>Bacteria</taxon>
        <taxon>Pseudomonadati</taxon>
        <taxon>Bacteroidota</taxon>
        <taxon>Flavobacteriia</taxon>
        <taxon>Flavobacteriales</taxon>
        <taxon>Flavobacteriaceae</taxon>
        <taxon>Flavobacterium</taxon>
    </lineage>
</organism>
<sequence length="78" mass="9002">MKKANVALDEDREKRKNYLSGKRVIAYEMIFSAGNFNKDFETTYNKNGTTRQQIFTGFTLTQSVSIQSKEVNKIEELS</sequence>
<dbReference type="RefSeq" id="WP_126562866.1">
    <property type="nucleotide sequence ID" value="NZ_RYDJ01000018.1"/>
</dbReference>
<dbReference type="Proteomes" id="UP000280825">
    <property type="component" value="Unassembled WGS sequence"/>
</dbReference>
<dbReference type="AlphaFoldDB" id="A0A432CJ45"/>
<evidence type="ECO:0000313" key="1">
    <source>
        <dbReference type="EMBL" id="RTZ02369.1"/>
    </source>
</evidence>
<protein>
    <submittedName>
        <fullName evidence="1">Uncharacterized protein</fullName>
    </submittedName>
</protein>
<name>A0A432CJ45_9FLAO</name>
<accession>A0A432CJ45</accession>
<comment type="caution">
    <text evidence="1">The sequence shown here is derived from an EMBL/GenBank/DDBJ whole genome shotgun (WGS) entry which is preliminary data.</text>
</comment>
<reference evidence="1 2" key="1">
    <citation type="submission" date="2018-12" db="EMBL/GenBank/DDBJ databases">
        <title>Flavobacterium sp. nov., isolated from glacier ice.</title>
        <authorList>
            <person name="Liu Q."/>
            <person name="Xin Y.-H."/>
        </authorList>
    </citation>
    <scope>NUCLEOTIDE SEQUENCE [LARGE SCALE GENOMIC DNA]</scope>
    <source>
        <strain evidence="1 2">RB1N8</strain>
    </source>
</reference>
<dbReference type="EMBL" id="RYDJ01000018">
    <property type="protein sequence ID" value="RTZ02369.1"/>
    <property type="molecule type" value="Genomic_DNA"/>
</dbReference>